<dbReference type="AlphaFoldDB" id="A0A8J7GHR4"/>
<dbReference type="SUPFAM" id="SSF103473">
    <property type="entry name" value="MFS general substrate transporter"/>
    <property type="match status" value="1"/>
</dbReference>
<keyword evidence="5 7" id="KW-0472">Membrane</keyword>
<feature type="transmembrane region" description="Helical" evidence="7">
    <location>
        <begin position="45"/>
        <end position="67"/>
    </location>
</feature>
<dbReference type="PANTHER" id="PTHR23513:SF6">
    <property type="entry name" value="MAJOR FACILITATOR SUPERFAMILY ASSOCIATED DOMAIN-CONTAINING PROTEIN"/>
    <property type="match status" value="1"/>
</dbReference>
<gene>
    <name evidence="8" type="ORF">IW245_002732</name>
</gene>
<reference evidence="8" key="1">
    <citation type="submission" date="2020-11" db="EMBL/GenBank/DDBJ databases">
        <title>Sequencing the genomes of 1000 actinobacteria strains.</title>
        <authorList>
            <person name="Klenk H.-P."/>
        </authorList>
    </citation>
    <scope>NUCLEOTIDE SEQUENCE</scope>
    <source>
        <strain evidence="8">DSM 45356</strain>
    </source>
</reference>
<dbReference type="Proteomes" id="UP000622552">
    <property type="component" value="Unassembled WGS sequence"/>
</dbReference>
<organism evidence="8 9">
    <name type="scientific">Longispora fulva</name>
    <dbReference type="NCBI Taxonomy" id="619741"/>
    <lineage>
        <taxon>Bacteria</taxon>
        <taxon>Bacillati</taxon>
        <taxon>Actinomycetota</taxon>
        <taxon>Actinomycetes</taxon>
        <taxon>Micromonosporales</taxon>
        <taxon>Micromonosporaceae</taxon>
        <taxon>Longispora</taxon>
    </lineage>
</organism>
<evidence type="ECO:0000256" key="5">
    <source>
        <dbReference type="ARBA" id="ARBA00023136"/>
    </source>
</evidence>
<keyword evidence="2" id="KW-1003">Cell membrane</keyword>
<dbReference type="InterPro" id="IPR011701">
    <property type="entry name" value="MFS"/>
</dbReference>
<evidence type="ECO:0000256" key="7">
    <source>
        <dbReference type="SAM" id="Phobius"/>
    </source>
</evidence>
<feature type="transmembrane region" description="Helical" evidence="7">
    <location>
        <begin position="356"/>
        <end position="375"/>
    </location>
</feature>
<dbReference type="InterPro" id="IPR036259">
    <property type="entry name" value="MFS_trans_sf"/>
</dbReference>
<protein>
    <submittedName>
        <fullName evidence="8">MFS family permease</fullName>
    </submittedName>
</protein>
<dbReference type="Gene3D" id="1.20.1250.20">
    <property type="entry name" value="MFS general substrate transporter like domains"/>
    <property type="match status" value="1"/>
</dbReference>
<proteinExistence type="predicted"/>
<feature type="region of interest" description="Disordered" evidence="6">
    <location>
        <begin position="405"/>
        <end position="450"/>
    </location>
</feature>
<comment type="caution">
    <text evidence="8">The sequence shown here is derived from an EMBL/GenBank/DDBJ whole genome shotgun (WGS) entry which is preliminary data.</text>
</comment>
<dbReference type="PANTHER" id="PTHR23513">
    <property type="entry name" value="INTEGRAL MEMBRANE EFFLUX PROTEIN-RELATED"/>
    <property type="match status" value="1"/>
</dbReference>
<keyword evidence="9" id="KW-1185">Reference proteome</keyword>
<accession>A0A8J7GHR4</accession>
<feature type="transmembrane region" description="Helical" evidence="7">
    <location>
        <begin position="312"/>
        <end position="335"/>
    </location>
</feature>
<feature type="transmembrane region" description="Helical" evidence="7">
    <location>
        <begin position="224"/>
        <end position="244"/>
    </location>
</feature>
<evidence type="ECO:0000256" key="3">
    <source>
        <dbReference type="ARBA" id="ARBA00022692"/>
    </source>
</evidence>
<dbReference type="Pfam" id="PF07690">
    <property type="entry name" value="MFS_1"/>
    <property type="match status" value="1"/>
</dbReference>
<dbReference type="RefSeq" id="WP_197003501.1">
    <property type="nucleotide sequence ID" value="NZ_BONS01000015.1"/>
</dbReference>
<dbReference type="GO" id="GO:0022857">
    <property type="term" value="F:transmembrane transporter activity"/>
    <property type="evidence" value="ECO:0007669"/>
    <property type="project" value="InterPro"/>
</dbReference>
<keyword evidence="4 7" id="KW-1133">Transmembrane helix</keyword>
<dbReference type="CDD" id="cd06173">
    <property type="entry name" value="MFS_MefA_like"/>
    <property type="match status" value="1"/>
</dbReference>
<evidence type="ECO:0000256" key="4">
    <source>
        <dbReference type="ARBA" id="ARBA00022989"/>
    </source>
</evidence>
<feature type="transmembrane region" description="Helical" evidence="7">
    <location>
        <begin position="14"/>
        <end position="39"/>
    </location>
</feature>
<keyword evidence="3 7" id="KW-0812">Transmembrane</keyword>
<feature type="transmembrane region" description="Helical" evidence="7">
    <location>
        <begin position="87"/>
        <end position="112"/>
    </location>
</feature>
<feature type="transmembrane region" description="Helical" evidence="7">
    <location>
        <begin position="381"/>
        <end position="398"/>
    </location>
</feature>
<evidence type="ECO:0000256" key="2">
    <source>
        <dbReference type="ARBA" id="ARBA00022475"/>
    </source>
</evidence>
<evidence type="ECO:0000256" key="6">
    <source>
        <dbReference type="SAM" id="MobiDB-lite"/>
    </source>
</evidence>
<dbReference type="GO" id="GO:0005886">
    <property type="term" value="C:plasma membrane"/>
    <property type="evidence" value="ECO:0007669"/>
    <property type="project" value="UniProtKB-SubCell"/>
</dbReference>
<evidence type="ECO:0000256" key="1">
    <source>
        <dbReference type="ARBA" id="ARBA00004651"/>
    </source>
</evidence>
<evidence type="ECO:0000313" key="9">
    <source>
        <dbReference type="Proteomes" id="UP000622552"/>
    </source>
</evidence>
<feature type="transmembrane region" description="Helical" evidence="7">
    <location>
        <begin position="256"/>
        <end position="276"/>
    </location>
</feature>
<feature type="transmembrane region" description="Helical" evidence="7">
    <location>
        <begin position="162"/>
        <end position="186"/>
    </location>
</feature>
<name>A0A8J7GHR4_9ACTN</name>
<evidence type="ECO:0000313" key="8">
    <source>
        <dbReference type="EMBL" id="MBG6136538.1"/>
    </source>
</evidence>
<comment type="subcellular location">
    <subcellularLocation>
        <location evidence="1">Cell membrane</location>
        <topology evidence="1">Multi-pass membrane protein</topology>
    </subcellularLocation>
</comment>
<sequence length="450" mass="46653">MATPTRLGPDFRRLWAATVVSELGTAISAGALPLIAILVLDVSDFRVSVLAALSGLVSAALAVPLGASIEFRRKRPVMISADLARCLALLSVPVAAAFGGLSFGQLCLVAVVETLGAIVFTAAGSAHLKALVPASSLPAANARLESTFWVSASVGPPLGGLLIGWLVPTVTVVVNALSFLVSAIGIRRLRSPEPAPPERAAGTAWFVTLTGGWRYLLARPDLRALFWNAMLFGGLVMLASPLRAVLMLRELRLPAWQYGLALGVSCLGGVLGAAVTGQLVTRLGQRRVLLTFGVLRTVWLGALALAPVGPAGLIVILAADFCLLFCAGVFNPTFVSYRMAATADDHMSRVQTAWSVSARTVQPVFILAGGALAALTDVRTTLVIAAVLLLASGVLLPWRPGVVTGHGSGPDRGSPAEGRAGTDSCDVDDPPRTLLAGRGGSTPGRRNDRC</sequence>
<dbReference type="EMBL" id="JADOUF010000001">
    <property type="protein sequence ID" value="MBG6136538.1"/>
    <property type="molecule type" value="Genomic_DNA"/>
</dbReference>
<feature type="transmembrane region" description="Helical" evidence="7">
    <location>
        <begin position="288"/>
        <end position="306"/>
    </location>
</feature>